<comment type="caution">
    <text evidence="3">The sequence shown here is derived from an EMBL/GenBank/DDBJ whole genome shotgun (WGS) entry which is preliminary data.</text>
</comment>
<accession>A0A8B6CJF9</accession>
<dbReference type="GO" id="GO:0006508">
    <property type="term" value="P:proteolysis"/>
    <property type="evidence" value="ECO:0007669"/>
    <property type="project" value="InterPro"/>
</dbReference>
<gene>
    <name evidence="3" type="ORF">MGAL_10B046492</name>
</gene>
<reference evidence="3" key="1">
    <citation type="submission" date="2018-11" db="EMBL/GenBank/DDBJ databases">
        <authorList>
            <person name="Alioto T."/>
            <person name="Alioto T."/>
        </authorList>
    </citation>
    <scope>NUCLEOTIDE SEQUENCE</scope>
</reference>
<dbReference type="CDD" id="cd00303">
    <property type="entry name" value="retropepsin_like"/>
    <property type="match status" value="1"/>
</dbReference>
<dbReference type="InterPro" id="IPR021109">
    <property type="entry name" value="Peptidase_aspartic_dom_sf"/>
</dbReference>
<evidence type="ECO:0000313" key="4">
    <source>
        <dbReference type="Proteomes" id="UP000596742"/>
    </source>
</evidence>
<dbReference type="Pfam" id="PF00077">
    <property type="entry name" value="RVP"/>
    <property type="match status" value="1"/>
</dbReference>
<protein>
    <recommendedName>
        <fullName evidence="2">Peptidase A2 domain-containing protein</fullName>
    </recommendedName>
</protein>
<dbReference type="PROSITE" id="PS50175">
    <property type="entry name" value="ASP_PROT_RETROV"/>
    <property type="match status" value="1"/>
</dbReference>
<evidence type="ECO:0000259" key="2">
    <source>
        <dbReference type="PROSITE" id="PS50175"/>
    </source>
</evidence>
<dbReference type="GO" id="GO:0004190">
    <property type="term" value="F:aspartic-type endopeptidase activity"/>
    <property type="evidence" value="ECO:0007669"/>
    <property type="project" value="InterPro"/>
</dbReference>
<proteinExistence type="predicted"/>
<keyword evidence="4" id="KW-1185">Reference proteome</keyword>
<name>A0A8B6CJF9_MYTGA</name>
<keyword evidence="1" id="KW-0378">Hydrolase</keyword>
<organism evidence="3 4">
    <name type="scientific">Mytilus galloprovincialis</name>
    <name type="common">Mediterranean mussel</name>
    <dbReference type="NCBI Taxonomy" id="29158"/>
    <lineage>
        <taxon>Eukaryota</taxon>
        <taxon>Metazoa</taxon>
        <taxon>Spiralia</taxon>
        <taxon>Lophotrochozoa</taxon>
        <taxon>Mollusca</taxon>
        <taxon>Bivalvia</taxon>
        <taxon>Autobranchia</taxon>
        <taxon>Pteriomorphia</taxon>
        <taxon>Mytilida</taxon>
        <taxon>Mytiloidea</taxon>
        <taxon>Mytilidae</taxon>
        <taxon>Mytilinae</taxon>
        <taxon>Mytilus</taxon>
    </lineage>
</organism>
<dbReference type="InterPro" id="IPR018061">
    <property type="entry name" value="Retropepsins"/>
</dbReference>
<dbReference type="OrthoDB" id="1745997at2759"/>
<evidence type="ECO:0000313" key="3">
    <source>
        <dbReference type="EMBL" id="VDI05526.1"/>
    </source>
</evidence>
<dbReference type="Gene3D" id="2.40.70.10">
    <property type="entry name" value="Acid Proteases"/>
    <property type="match status" value="1"/>
</dbReference>
<sequence>MKNEDAESAVSLEMRNEDAESADFDIDILFKESKMQKENKEQEKDLSPLSPVRETKIVEVMSELTSEQSTSTAVMTPMMKTEKMDSRRQSSCVIQIDRVRSATIKVPISINGQVTKAVLDTGAEVTVLNSSLYFGIPEEKRPILKKATRNLVVAEAGKSMETHGIAMMNVKLGNHEFSWDMYIAPIGDSILLGCDIVDELDITINSKKGIQVDGKWIECYTERKVDDKIARVVLTENVTVPANSEMILFGGSYNTDVIDTRYTMLQPVVEDNRKIMVAQILVDPFEKVIPFRLVNMEDHPVQLKRNYLIGELHPVTDITEFDDIQNSTKPLDDNTKNICKLHNLKMNINLTDEPVCIPDEWNSTIRNCKAENSWEMNDKCRNEAEIPALPDHLKDLFERSSKNIANEETKRKLADMLIKNSKAFAGSKTDVGTCSFIKHRIDTAGAAPVRQPLRRTPIGFENEEFENLQDQLKTGGNLDSSCTECIEWKQEWSEFRKKVDNVKNLTDKPMIRNVTQSSDGNCSSWLTKYTEKEMSTFQKEDPDYSFLHKWMDAEETPDRDKCASFSPAVRHYWLNWSNLVRIGGVIYQKWREVKSELDHLQLLVPAVIKKEIIISCHRYCIFWSFWY</sequence>
<evidence type="ECO:0000256" key="1">
    <source>
        <dbReference type="ARBA" id="ARBA00022801"/>
    </source>
</evidence>
<dbReference type="Proteomes" id="UP000596742">
    <property type="component" value="Unassembled WGS sequence"/>
</dbReference>
<dbReference type="SUPFAM" id="SSF50630">
    <property type="entry name" value="Acid proteases"/>
    <property type="match status" value="1"/>
</dbReference>
<dbReference type="InterPro" id="IPR001969">
    <property type="entry name" value="Aspartic_peptidase_AS"/>
</dbReference>
<dbReference type="AlphaFoldDB" id="A0A8B6CJF9"/>
<dbReference type="PROSITE" id="PS00141">
    <property type="entry name" value="ASP_PROTEASE"/>
    <property type="match status" value="1"/>
</dbReference>
<feature type="domain" description="Peptidase A2" evidence="2">
    <location>
        <begin position="115"/>
        <end position="196"/>
    </location>
</feature>
<dbReference type="EMBL" id="UYJE01001823">
    <property type="protein sequence ID" value="VDI05526.1"/>
    <property type="molecule type" value="Genomic_DNA"/>
</dbReference>
<dbReference type="InterPro" id="IPR001995">
    <property type="entry name" value="Peptidase_A2_cat"/>
</dbReference>